<reference evidence="3 4" key="1">
    <citation type="journal article" date="2013" name="Int. J. Syst. Evol. Microbiol.">
        <title>Marinicauda pacifica gen. nov., sp. nov., a prosthecate alphaproteobacterium of the family Hyphomonadaceae isolated from deep seawater.</title>
        <authorList>
            <person name="Zhang X.Y."/>
            <person name="Li G.W."/>
            <person name="Wang C.S."/>
            <person name="Zhang Y.J."/>
            <person name="Xu X.W."/>
            <person name="Li H."/>
            <person name="Liu A."/>
            <person name="Liu C."/>
            <person name="Xie B.B."/>
            <person name="Qin Q.L."/>
            <person name="Xu Z."/>
            <person name="Chen X.L."/>
            <person name="Zhou B.C."/>
            <person name="Zhang Y.Z."/>
        </authorList>
    </citation>
    <scope>NUCLEOTIDE SEQUENCE [LARGE SCALE GENOMIC DNA]</scope>
    <source>
        <strain evidence="3 4">P-1 km-3</strain>
    </source>
</reference>
<dbReference type="NCBIfam" id="TIGR00035">
    <property type="entry name" value="asp_race"/>
    <property type="match status" value="1"/>
</dbReference>
<dbReference type="Gene3D" id="3.40.50.1860">
    <property type="match status" value="2"/>
</dbReference>
<dbReference type="OrthoDB" id="9803739at2"/>
<dbReference type="Proteomes" id="UP000305451">
    <property type="component" value="Unassembled WGS sequence"/>
</dbReference>
<dbReference type="InterPro" id="IPR004380">
    <property type="entry name" value="Asp_race"/>
</dbReference>
<dbReference type="SUPFAM" id="SSF53681">
    <property type="entry name" value="Aspartate/glutamate racemase"/>
    <property type="match status" value="2"/>
</dbReference>
<dbReference type="Pfam" id="PF01177">
    <property type="entry name" value="Asp_Glu_race"/>
    <property type="match status" value="1"/>
</dbReference>
<dbReference type="InterPro" id="IPR001920">
    <property type="entry name" value="Asp/Glu_race"/>
</dbReference>
<evidence type="ECO:0000256" key="2">
    <source>
        <dbReference type="ARBA" id="ARBA00023235"/>
    </source>
</evidence>
<dbReference type="AlphaFoldDB" id="A0A4S2HAM4"/>
<comment type="caution">
    <text evidence="3">The sequence shown here is derived from an EMBL/GenBank/DDBJ whole genome shotgun (WGS) entry which is preliminary data.</text>
</comment>
<name>A0A4S2HAM4_9PROT</name>
<organism evidence="3 4">
    <name type="scientific">Marinicauda pacifica</name>
    <dbReference type="NCBI Taxonomy" id="1133559"/>
    <lineage>
        <taxon>Bacteria</taxon>
        <taxon>Pseudomonadati</taxon>
        <taxon>Pseudomonadota</taxon>
        <taxon>Alphaproteobacteria</taxon>
        <taxon>Maricaulales</taxon>
        <taxon>Maricaulaceae</taxon>
        <taxon>Marinicauda</taxon>
    </lineage>
</organism>
<comment type="similarity">
    <text evidence="1">Belongs to the aspartate/glutamate racemases family.</text>
</comment>
<proteinExistence type="inferred from homology"/>
<dbReference type="PANTHER" id="PTHR21198">
    <property type="entry name" value="GLUTAMATE RACEMASE"/>
    <property type="match status" value="1"/>
</dbReference>
<evidence type="ECO:0000256" key="1">
    <source>
        <dbReference type="ARBA" id="ARBA00007847"/>
    </source>
</evidence>
<dbReference type="GO" id="GO:0047661">
    <property type="term" value="F:amino-acid racemase activity"/>
    <property type="evidence" value="ECO:0007669"/>
    <property type="project" value="InterPro"/>
</dbReference>
<dbReference type="RefSeq" id="WP_135944625.1">
    <property type="nucleotide sequence ID" value="NZ_BMEI01000002.1"/>
</dbReference>
<evidence type="ECO:0000313" key="4">
    <source>
        <dbReference type="Proteomes" id="UP000305451"/>
    </source>
</evidence>
<keyword evidence="2" id="KW-0413">Isomerase</keyword>
<dbReference type="InterPro" id="IPR015942">
    <property type="entry name" value="Asp/Glu/hydantoin_racemase"/>
</dbReference>
<dbReference type="PROSITE" id="PS00924">
    <property type="entry name" value="ASP_GLU_RACEMASE_2"/>
    <property type="match status" value="1"/>
</dbReference>
<dbReference type="PANTHER" id="PTHR21198:SF7">
    <property type="entry name" value="ASPARTATE-GLUTAMATE RACEMASE FAMILY"/>
    <property type="match status" value="1"/>
</dbReference>
<dbReference type="EMBL" id="SRXV01000002">
    <property type="protein sequence ID" value="TGY92975.1"/>
    <property type="molecule type" value="Genomic_DNA"/>
</dbReference>
<accession>A0A4S2HAM4</accession>
<gene>
    <name evidence="3" type="ORF">E5162_07865</name>
</gene>
<keyword evidence="4" id="KW-1185">Reference proteome</keyword>
<sequence length="231" mass="24946">MKLIGILGGMSAASTALYQARLNTLARERFGGLHSANLLVRSLDFAEIEAMQIADDWSGAGERLAREAERLEAAGAELIVLATNTMHKVADAITARLSVPFLHIADATAHAVTGAGLLRPALIATAYTMEQDFYTSRLRAAGLDVVLPDKGDRQEIHRIIFEELCRDEVREASRQAFEAIAARLIEDGADSLILGCTEVGLLLDETNVGVPVFDTTRIHCDRAMDMALSGN</sequence>
<evidence type="ECO:0000313" key="3">
    <source>
        <dbReference type="EMBL" id="TGY92975.1"/>
    </source>
</evidence>
<protein>
    <submittedName>
        <fullName evidence="3">Aspartate/glutamate racemase family protein</fullName>
    </submittedName>
</protein>
<dbReference type="InterPro" id="IPR033134">
    <property type="entry name" value="Asp/Glu_racemase_AS_2"/>
</dbReference>